<evidence type="ECO:0000313" key="2">
    <source>
        <dbReference type="EMBL" id="PYE36460.1"/>
    </source>
</evidence>
<dbReference type="EMBL" id="QJSU01000016">
    <property type="protein sequence ID" value="PYE36460.1"/>
    <property type="molecule type" value="Genomic_DNA"/>
</dbReference>
<protein>
    <recommendedName>
        <fullName evidence="4">DUF4760 domain-containing protein</fullName>
    </recommendedName>
</protein>
<evidence type="ECO:0000313" key="3">
    <source>
        <dbReference type="Proteomes" id="UP000247746"/>
    </source>
</evidence>
<evidence type="ECO:0008006" key="4">
    <source>
        <dbReference type="Google" id="ProtNLM"/>
    </source>
</evidence>
<organism evidence="2 3">
    <name type="scientific">Psychrobacter fozii</name>
    <dbReference type="NCBI Taxonomy" id="198480"/>
    <lineage>
        <taxon>Bacteria</taxon>
        <taxon>Pseudomonadati</taxon>
        <taxon>Pseudomonadota</taxon>
        <taxon>Gammaproteobacteria</taxon>
        <taxon>Moraxellales</taxon>
        <taxon>Moraxellaceae</taxon>
        <taxon>Psychrobacter</taxon>
    </lineage>
</organism>
<dbReference type="OrthoDB" id="7062017at2"/>
<dbReference type="AlphaFoldDB" id="A0A2V4UUG4"/>
<dbReference type="Proteomes" id="UP000247746">
    <property type="component" value="Unassembled WGS sequence"/>
</dbReference>
<reference evidence="2 3" key="1">
    <citation type="submission" date="2018-06" db="EMBL/GenBank/DDBJ databases">
        <title>Genomic Encyclopedia of Type Strains, Phase III (KMG-III): the genomes of soil and plant-associated and newly described type strains.</title>
        <authorList>
            <person name="Whitman W."/>
        </authorList>
    </citation>
    <scope>NUCLEOTIDE SEQUENCE [LARGE SCALE GENOMIC DNA]</scope>
    <source>
        <strain evidence="2 3">CECT 5889</strain>
    </source>
</reference>
<keyword evidence="1" id="KW-0472">Membrane</keyword>
<dbReference type="RefSeq" id="WP_110924410.1">
    <property type="nucleotide sequence ID" value="NZ_QJSU01000016.1"/>
</dbReference>
<evidence type="ECO:0000256" key="1">
    <source>
        <dbReference type="SAM" id="Phobius"/>
    </source>
</evidence>
<feature type="transmembrane region" description="Helical" evidence="1">
    <location>
        <begin position="37"/>
        <end position="54"/>
    </location>
</feature>
<comment type="caution">
    <text evidence="2">The sequence shown here is derived from an EMBL/GenBank/DDBJ whole genome shotgun (WGS) entry which is preliminary data.</text>
</comment>
<keyword evidence="1" id="KW-0812">Transmembrane</keyword>
<accession>A0A2V4UUG4</accession>
<sequence>MLDKKLTILLVFLTLIFLAIGITTVDSNGYGSMINSLSVGFVVSSIFYFLVVYMPEYKRRKMLHESLKSQYLQFKISCINTFLIISNSQEHSDREELLNLTEFRRYFKKENKNGENRWDAVANSLQDSEYYLREVIYYLQMLNEEIRYTRNSINLNDPEVFEFLNRLSQLIARMESTEREYDDIKSLCGFLWSIFTGWDWAKGYSESDIIKDIIGRAK</sequence>
<keyword evidence="1" id="KW-1133">Transmembrane helix</keyword>
<name>A0A2V4UUG4_9GAMM</name>
<proteinExistence type="predicted"/>
<keyword evidence="3" id="KW-1185">Reference proteome</keyword>
<gene>
    <name evidence="2" type="ORF">DFP82_11619</name>
</gene>